<dbReference type="Gene3D" id="1.50.10.10">
    <property type="match status" value="1"/>
</dbReference>
<reference evidence="4 5" key="1">
    <citation type="submission" date="2015-08" db="EMBL/GenBank/DDBJ databases">
        <title>Draft Genome Sequences of Vibrio parahaemolyticus Strains.</title>
        <authorList>
            <person name="Gonzalez-Escalona N."/>
            <person name="DePaola A."/>
        </authorList>
    </citation>
    <scope>NUCLEOTIDE SEQUENCE [LARGE SCALE GENOMIC DNA]</scope>
    <source>
        <strain evidence="4 5">CFSAN001621</strain>
    </source>
</reference>
<name>A0A249VX97_VIBPH</name>
<dbReference type="NCBIfam" id="NF007525">
    <property type="entry name" value="PRK10137.1"/>
    <property type="match status" value="1"/>
</dbReference>
<dbReference type="Pfam" id="PF22422">
    <property type="entry name" value="MGH1-like_GH"/>
    <property type="match status" value="1"/>
</dbReference>
<sequence length="896" mass="100607">MFKKSTLAILIGATISLVGCGSNDKTEIRLPQAPTSEFTNVIDRTGNPTYLRDYDSYSNLKYNALTDNGAWHGHLLPEDAEGYGAFGGIMQVTQEYAHFMSGQTFDKLTLTDKVSGQTYDLSNAEAKVYSIPGALVQVLDLDDIHVQMVLRFVTDRSSLVETLITNKTDRDMNLALEWDGELVKYALSTRKDQTVAQYYPDYKRQISTIENGIKINFSEMKDNWAIRNDRDAEFRITRSLPTKTFTNETSFSSTAEMSLPAEQTSAVYTAYSNLHNAKEVQSESLKLQDVLANPTQYIEASKARWDGYLANGLINKEATADQARVAVKAMETLNGNWRSAAGDIEQATVTPSVTARWFSGNLTWPWDSWKQAYAMAHFNPDVAMDNIRTVFQEQVQADDKIRPQDKGYLLDVLTYTKPVSRGGAGSENWNERNTKPSLAAWSVMEVYHALVNQFDRPEDAQKFIDEMYPKLVAYHDWWLSNRDHNQNGVPEYGAAVDPAHNTEEGVMYVWVETRDPNFTTIIPAEDIIEQNGNSYKVKGMASYNKILDKVDYMTIHVGAQEAAGWESGMDNAARFGFIYNIHNMNSQAEDISNPDRNVDQLGRYAASAYGFDNSIKLEGEEWVYSNTSAENLAKLDLAKKDWEVRFAENRTNNNAADGELLGFSMLQESVDQASYMYSDNKYLAEMAKLVSDGVEGKDRAQEFLNGAEKIKTYINQCMFDESTGFFYDIHLNVAEDGTTPAPLANGCAGLPIVERGRGPEGWSPLFNGAATQEHADKVIAVMRDQDEFNTPDKFQGTGVPLPTASQTNPAYGKDVYWRGRVWLDQVYFGFRAMENYGYKEEAIAMANELFNNAEGMTGDMPIRENYNPETGAVQGASNFSWSAAHLYMMYNGFFKN</sequence>
<evidence type="ECO:0000259" key="2">
    <source>
        <dbReference type="Pfam" id="PF22422"/>
    </source>
</evidence>
<dbReference type="Pfam" id="PF21152">
    <property type="entry name" value="YgjK_N"/>
    <property type="match status" value="1"/>
</dbReference>
<dbReference type="SUPFAM" id="SSF48208">
    <property type="entry name" value="Six-hairpin glycosidases"/>
    <property type="match status" value="1"/>
</dbReference>
<dbReference type="InterPro" id="IPR008928">
    <property type="entry name" value="6-hairpin_glycosidase_sf"/>
</dbReference>
<dbReference type="Gene3D" id="2.70.98.50">
    <property type="entry name" value="putative glycoside hydrolase family protein from bacillus halodurans"/>
    <property type="match status" value="1"/>
</dbReference>
<protein>
    <submittedName>
        <fullName evidence="3">Alpha-glucosidase</fullName>
    </submittedName>
</protein>
<evidence type="ECO:0000259" key="1">
    <source>
        <dbReference type="Pfam" id="PF21152"/>
    </source>
</evidence>
<reference evidence="3" key="2">
    <citation type="submission" date="2017-09" db="EMBL/GenBank/DDBJ databases">
        <authorList>
            <person name="Ehlers B."/>
            <person name="Leendertz F.H."/>
        </authorList>
    </citation>
    <scope>NUCLEOTIDE SEQUENCE</scope>
    <source>
        <strain evidence="3">MAVP-26</strain>
    </source>
</reference>
<dbReference type="Proteomes" id="UP000191946">
    <property type="component" value="Unassembled WGS sequence"/>
</dbReference>
<dbReference type="GO" id="GO:0004555">
    <property type="term" value="F:alpha,alpha-trehalase activity"/>
    <property type="evidence" value="ECO:0007669"/>
    <property type="project" value="InterPro"/>
</dbReference>
<accession>A0A249VX97</accession>
<dbReference type="InterPro" id="IPR012341">
    <property type="entry name" value="6hp_glycosidase-like_sf"/>
</dbReference>
<proteinExistence type="predicted"/>
<dbReference type="InterPro" id="IPR048450">
    <property type="entry name" value="YgjK_N"/>
</dbReference>
<dbReference type="Gene3D" id="1.10.287.100">
    <property type="match status" value="1"/>
</dbReference>
<dbReference type="PANTHER" id="PTHR23403:SF1">
    <property type="entry name" value="TREHALASE"/>
    <property type="match status" value="1"/>
</dbReference>
<dbReference type="AlphaFoldDB" id="A0A249VX97"/>
<organism evidence="3">
    <name type="scientific">Vibrio parahaemolyticus</name>
    <dbReference type="NCBI Taxonomy" id="670"/>
    <lineage>
        <taxon>Bacteria</taxon>
        <taxon>Pseudomonadati</taxon>
        <taxon>Pseudomonadota</taxon>
        <taxon>Gammaproteobacteria</taxon>
        <taxon>Vibrionales</taxon>
        <taxon>Vibrionaceae</taxon>
        <taxon>Vibrio</taxon>
    </lineage>
</organism>
<dbReference type="EMBL" id="CP023247">
    <property type="protein sequence ID" value="ASZ49123.1"/>
    <property type="molecule type" value="Genomic_DNA"/>
</dbReference>
<dbReference type="PANTHER" id="PTHR23403">
    <property type="entry name" value="TREHALASE"/>
    <property type="match status" value="1"/>
</dbReference>
<evidence type="ECO:0000313" key="5">
    <source>
        <dbReference type="Proteomes" id="UP000191946"/>
    </source>
</evidence>
<evidence type="ECO:0000313" key="4">
    <source>
        <dbReference type="EMBL" id="OQJ94601.1"/>
    </source>
</evidence>
<dbReference type="GO" id="GO:0005993">
    <property type="term" value="P:trehalose catabolic process"/>
    <property type="evidence" value="ECO:0007669"/>
    <property type="project" value="TreeGrafter"/>
</dbReference>
<gene>
    <name evidence="4" type="ORF">AKG60_28080</name>
    <name evidence="3" type="ORF">YA91_00490</name>
</gene>
<dbReference type="InterPro" id="IPR001661">
    <property type="entry name" value="Glyco_hydro_37"/>
</dbReference>
<dbReference type="PROSITE" id="PS51257">
    <property type="entry name" value="PROKAR_LIPOPROTEIN"/>
    <property type="match status" value="1"/>
</dbReference>
<feature type="domain" description="Mannosylglycerate hydrolase MGH1-like glycoside hydrolase" evidence="2">
    <location>
        <begin position="363"/>
        <end position="882"/>
    </location>
</feature>
<evidence type="ECO:0000313" key="3">
    <source>
        <dbReference type="EMBL" id="ASZ49123.1"/>
    </source>
</evidence>
<dbReference type="RefSeq" id="WP_005497760.1">
    <property type="nucleotide sequence ID" value="NZ_CP023247.2"/>
</dbReference>
<feature type="domain" description="Glucosidase YgjK N-terminal" evidence="1">
    <location>
        <begin position="43"/>
        <end position="306"/>
    </location>
</feature>
<keyword evidence="5" id="KW-1185">Reference proteome</keyword>
<dbReference type="InterPro" id="IPR054491">
    <property type="entry name" value="MGH1-like_GH"/>
</dbReference>
<dbReference type="EMBL" id="LHQV01000043">
    <property type="protein sequence ID" value="OQJ94601.1"/>
    <property type="molecule type" value="Genomic_DNA"/>
</dbReference>